<evidence type="ECO:0000256" key="1">
    <source>
        <dbReference type="SAM" id="MobiDB-lite"/>
    </source>
</evidence>
<dbReference type="Proteomes" id="UP000248961">
    <property type="component" value="Unassembled WGS sequence"/>
</dbReference>
<dbReference type="GeneID" id="37203427"/>
<feature type="region of interest" description="Disordered" evidence="1">
    <location>
        <begin position="1"/>
        <end position="83"/>
    </location>
</feature>
<organism evidence="2 3">
    <name type="scientific">Aspergillus homomorphus (strain CBS 101889)</name>
    <dbReference type="NCBI Taxonomy" id="1450537"/>
    <lineage>
        <taxon>Eukaryota</taxon>
        <taxon>Fungi</taxon>
        <taxon>Dikarya</taxon>
        <taxon>Ascomycota</taxon>
        <taxon>Pezizomycotina</taxon>
        <taxon>Eurotiomycetes</taxon>
        <taxon>Eurotiomycetidae</taxon>
        <taxon>Eurotiales</taxon>
        <taxon>Aspergillaceae</taxon>
        <taxon>Aspergillus</taxon>
        <taxon>Aspergillus subgen. Circumdati</taxon>
    </lineage>
</organism>
<proteinExistence type="predicted"/>
<dbReference type="EMBL" id="KZ824294">
    <property type="protein sequence ID" value="RAL10538.1"/>
    <property type="molecule type" value="Genomic_DNA"/>
</dbReference>
<dbReference type="VEuPathDB" id="FungiDB:BO97DRAFT_455286"/>
<sequence length="163" mass="18326">MIPQLDMYKKVAGEIKRKHAEDRPDYHHTPRKPSKKKRRGSSRPDPKLIKRSRTLTATCTALDVAPPTPEDSNISAPGTNVQTPNSIRSDSNVVIGTDKTAMSEGPWHFSATELDNLIAEFESENQRAMIFASANYGMNERLAGERFELSDFLADIYYIKSIE</sequence>
<dbReference type="OrthoDB" id="6247875at2759"/>
<protein>
    <submittedName>
        <fullName evidence="2">Uncharacterized protein</fullName>
    </submittedName>
</protein>
<dbReference type="RefSeq" id="XP_025549692.1">
    <property type="nucleotide sequence ID" value="XM_025699138.1"/>
</dbReference>
<accession>A0A395HUM7</accession>
<dbReference type="AlphaFoldDB" id="A0A395HUM7"/>
<name>A0A395HUM7_ASPHC</name>
<feature type="compositionally biased region" description="Polar residues" evidence="1">
    <location>
        <begin position="70"/>
        <end position="83"/>
    </location>
</feature>
<reference evidence="2 3" key="1">
    <citation type="submission" date="2018-02" db="EMBL/GenBank/DDBJ databases">
        <title>The genomes of Aspergillus section Nigri reveals drivers in fungal speciation.</title>
        <authorList>
            <consortium name="DOE Joint Genome Institute"/>
            <person name="Vesth T.C."/>
            <person name="Nybo J."/>
            <person name="Theobald S."/>
            <person name="Brandl J."/>
            <person name="Frisvad J.C."/>
            <person name="Nielsen K.F."/>
            <person name="Lyhne E.K."/>
            <person name="Kogle M.E."/>
            <person name="Kuo A."/>
            <person name="Riley R."/>
            <person name="Clum A."/>
            <person name="Nolan M."/>
            <person name="Lipzen A."/>
            <person name="Salamov A."/>
            <person name="Henrissat B."/>
            <person name="Wiebenga A."/>
            <person name="De vries R.P."/>
            <person name="Grigoriev I.V."/>
            <person name="Mortensen U.H."/>
            <person name="Andersen M.R."/>
            <person name="Baker S.E."/>
        </authorList>
    </citation>
    <scope>NUCLEOTIDE SEQUENCE [LARGE SCALE GENOMIC DNA]</scope>
    <source>
        <strain evidence="2 3">CBS 101889</strain>
    </source>
</reference>
<gene>
    <name evidence="2" type="ORF">BO97DRAFT_455286</name>
</gene>
<evidence type="ECO:0000313" key="2">
    <source>
        <dbReference type="EMBL" id="RAL10538.1"/>
    </source>
</evidence>
<dbReference type="STRING" id="1450537.A0A395HUM7"/>
<keyword evidence="3" id="KW-1185">Reference proteome</keyword>
<feature type="compositionally biased region" description="Basic residues" evidence="1">
    <location>
        <begin position="29"/>
        <end position="41"/>
    </location>
</feature>
<feature type="compositionally biased region" description="Basic and acidic residues" evidence="1">
    <location>
        <begin position="7"/>
        <end position="28"/>
    </location>
</feature>
<evidence type="ECO:0000313" key="3">
    <source>
        <dbReference type="Proteomes" id="UP000248961"/>
    </source>
</evidence>